<dbReference type="EMBL" id="RAQJ01000007">
    <property type="protein sequence ID" value="RKE90840.1"/>
    <property type="molecule type" value="Genomic_DNA"/>
</dbReference>
<accession>A0A420DEN6</accession>
<dbReference type="RefSeq" id="WP_120202721.1">
    <property type="nucleotide sequence ID" value="NZ_RAQJ01000007.1"/>
</dbReference>
<comment type="caution">
    <text evidence="3">The sequence shown here is derived from an EMBL/GenBank/DDBJ whole genome shotgun (WGS) entry which is preliminary data.</text>
</comment>
<proteinExistence type="predicted"/>
<evidence type="ECO:0000313" key="4">
    <source>
        <dbReference type="Proteomes" id="UP000284892"/>
    </source>
</evidence>
<evidence type="ECO:0000259" key="2">
    <source>
        <dbReference type="SMART" id="SM00867"/>
    </source>
</evidence>
<protein>
    <submittedName>
        <fullName evidence="3">Polyisoprenoid-binding protein YceI</fullName>
    </submittedName>
</protein>
<dbReference type="PANTHER" id="PTHR34406">
    <property type="entry name" value="PROTEIN YCEI"/>
    <property type="match status" value="1"/>
</dbReference>
<dbReference type="InterPro" id="IPR036761">
    <property type="entry name" value="TTHA0802/YceI-like_sf"/>
</dbReference>
<dbReference type="Gene3D" id="2.40.128.110">
    <property type="entry name" value="Lipid/polyisoprenoid-binding, YceI-like"/>
    <property type="match status" value="1"/>
</dbReference>
<dbReference type="SUPFAM" id="SSF101874">
    <property type="entry name" value="YceI-like"/>
    <property type="match status" value="1"/>
</dbReference>
<evidence type="ECO:0000256" key="1">
    <source>
        <dbReference type="SAM" id="SignalP"/>
    </source>
</evidence>
<feature type="signal peptide" evidence="1">
    <location>
        <begin position="1"/>
        <end position="25"/>
    </location>
</feature>
<dbReference type="Pfam" id="PF04264">
    <property type="entry name" value="YceI"/>
    <property type="match status" value="1"/>
</dbReference>
<reference evidence="3 4" key="1">
    <citation type="submission" date="2018-09" db="EMBL/GenBank/DDBJ databases">
        <title>Genomic Encyclopedia of Archaeal and Bacterial Type Strains, Phase II (KMG-II): from individual species to whole genera.</title>
        <authorList>
            <person name="Goeker M."/>
        </authorList>
    </citation>
    <scope>NUCLEOTIDE SEQUENCE [LARGE SCALE GENOMIC DNA]</scope>
    <source>
        <strain evidence="3 4">DSM 26283</strain>
    </source>
</reference>
<evidence type="ECO:0000313" key="3">
    <source>
        <dbReference type="EMBL" id="RKE90840.1"/>
    </source>
</evidence>
<dbReference type="InterPro" id="IPR007372">
    <property type="entry name" value="Lipid/polyisoprenoid-bd_YceI"/>
</dbReference>
<name>A0A420DEN6_9FLAO</name>
<dbReference type="SMART" id="SM00867">
    <property type="entry name" value="YceI"/>
    <property type="match status" value="1"/>
</dbReference>
<dbReference type="PROSITE" id="PS51257">
    <property type="entry name" value="PROKAR_LIPOPROTEIN"/>
    <property type="match status" value="1"/>
</dbReference>
<feature type="domain" description="Lipid/polyisoprenoid-binding YceI-like" evidence="2">
    <location>
        <begin position="45"/>
        <end position="221"/>
    </location>
</feature>
<dbReference type="Proteomes" id="UP000284892">
    <property type="component" value="Unassembled WGS sequence"/>
</dbReference>
<dbReference type="PANTHER" id="PTHR34406:SF1">
    <property type="entry name" value="PROTEIN YCEI"/>
    <property type="match status" value="1"/>
</dbReference>
<feature type="chain" id="PRO_5019200392" evidence="1">
    <location>
        <begin position="26"/>
        <end position="223"/>
    </location>
</feature>
<dbReference type="OrthoDB" id="951410at2"/>
<keyword evidence="1" id="KW-0732">Signal</keyword>
<keyword evidence="4" id="KW-1185">Reference proteome</keyword>
<organism evidence="3 4">
    <name type="scientific">Ichthyenterobacterium magnum</name>
    <dbReference type="NCBI Taxonomy" id="1230530"/>
    <lineage>
        <taxon>Bacteria</taxon>
        <taxon>Pseudomonadati</taxon>
        <taxon>Bacteroidota</taxon>
        <taxon>Flavobacteriia</taxon>
        <taxon>Flavobacteriales</taxon>
        <taxon>Flavobacteriaceae</taxon>
        <taxon>Ichthyenterobacterium</taxon>
    </lineage>
</organism>
<gene>
    <name evidence="3" type="ORF">BXY80_2683</name>
</gene>
<dbReference type="AlphaFoldDB" id="A0A420DEN6"/>
<sequence>MKKRILNMFTIVAISIAFVSCKDKAAEANTSDAEAAAVAESTSEKYVANVAESTIEWKGFKPTGSHNGTVNIESGVFKTDAGRIKSGTFLIDMKSIVSTDMEEGEYKTSLEEHLKGTVEGKEGDFFNVTKFPTGAFEVTGTKTEDGKTMLSGNLSLKGQKHNITFPVTVSNNGDLMTIESEAFTIDRTKWGINYGSKSVFDNLGDKFINDDMELKIKIVAKKA</sequence>